<dbReference type="RefSeq" id="WP_169536238.1">
    <property type="nucleotide sequence ID" value="NZ_JABBZE010000050.1"/>
</dbReference>
<protein>
    <submittedName>
        <fullName evidence="2">Uncharacterized protein</fullName>
    </submittedName>
</protein>
<dbReference type="InterPro" id="IPR048130">
    <property type="entry name" value="T6SS_ExIF-like"/>
</dbReference>
<reference evidence="2 3" key="1">
    <citation type="submission" date="2020-04" db="EMBL/GenBank/DDBJ databases">
        <title>Achromobacter ruhlandii genome sequencing and assembly.</title>
        <authorList>
            <person name="Martins R.C.R."/>
            <person name="Perdigao-Neto L.V."/>
            <person name="Levin A.S.S."/>
            <person name="Costa S.F."/>
        </authorList>
    </citation>
    <scope>NUCLEOTIDE SEQUENCE [LARGE SCALE GENOMIC DNA]</scope>
    <source>
        <strain evidence="2 3">9035ralo</strain>
    </source>
</reference>
<organism evidence="2 3">
    <name type="scientific">Achromobacter ruhlandii</name>
    <dbReference type="NCBI Taxonomy" id="72557"/>
    <lineage>
        <taxon>Bacteria</taxon>
        <taxon>Pseudomonadati</taxon>
        <taxon>Pseudomonadota</taxon>
        <taxon>Betaproteobacteria</taxon>
        <taxon>Burkholderiales</taxon>
        <taxon>Alcaligenaceae</taxon>
        <taxon>Achromobacter</taxon>
    </lineage>
</organism>
<dbReference type="AlphaFoldDB" id="A0A848NDX6"/>
<accession>A0A848NDX6</accession>
<dbReference type="NCBIfam" id="NF041560">
    <property type="entry name" value="T6SS_Burk_ExIF"/>
    <property type="match status" value="1"/>
</dbReference>
<feature type="transmembrane region" description="Helical" evidence="1">
    <location>
        <begin position="170"/>
        <end position="191"/>
    </location>
</feature>
<feature type="transmembrane region" description="Helical" evidence="1">
    <location>
        <begin position="136"/>
        <end position="158"/>
    </location>
</feature>
<gene>
    <name evidence="2" type="ORF">HGQ98_07625</name>
</gene>
<comment type="caution">
    <text evidence="2">The sequence shown here is derived from an EMBL/GenBank/DDBJ whole genome shotgun (WGS) entry which is preliminary data.</text>
</comment>
<proteinExistence type="predicted"/>
<evidence type="ECO:0000256" key="1">
    <source>
        <dbReference type="SAM" id="Phobius"/>
    </source>
</evidence>
<keyword evidence="1" id="KW-1133">Transmembrane helix</keyword>
<name>A0A848NDX6_9BURK</name>
<sequence length="251" mass="27591">MTTERHDKVSKLTGRIAGLRRVRRSRDFVMEQLGGGVGASAVSAGLAGMGGAAIAIATLDSKEKADFVEFTLEGEPVRGWFWRFPFDEGDDIELVAEHDGQAWTAYGARRPADALVAVYPHCFEGRRAHYASTFRFWGIVVGAVFPFMMFLDAIFAMFKGTFSLTGQLSAYAIYLAYGLPALLLVFGFLAWRGGRKTEGFARMAELVFTGFGWKNASDINCARHPRRCVATVMDASTARSFVSLGVKQLCR</sequence>
<dbReference type="Proteomes" id="UP000542405">
    <property type="component" value="Unassembled WGS sequence"/>
</dbReference>
<evidence type="ECO:0000313" key="2">
    <source>
        <dbReference type="EMBL" id="NMU89726.1"/>
    </source>
</evidence>
<dbReference type="EMBL" id="JABBZE010000050">
    <property type="protein sequence ID" value="NMU89726.1"/>
    <property type="molecule type" value="Genomic_DNA"/>
</dbReference>
<keyword evidence="1" id="KW-0472">Membrane</keyword>
<keyword evidence="1" id="KW-0812">Transmembrane</keyword>
<evidence type="ECO:0000313" key="3">
    <source>
        <dbReference type="Proteomes" id="UP000542405"/>
    </source>
</evidence>